<gene>
    <name evidence="1" type="ORF">HU200_053391</name>
</gene>
<keyword evidence="2" id="KW-1185">Reference proteome</keyword>
<evidence type="ECO:0000313" key="2">
    <source>
        <dbReference type="Proteomes" id="UP000636709"/>
    </source>
</evidence>
<dbReference type="EMBL" id="JACEFO010002305">
    <property type="protein sequence ID" value="KAF8666868.1"/>
    <property type="molecule type" value="Genomic_DNA"/>
</dbReference>
<dbReference type="Gramene" id="Dexi3A01G0009340.1">
    <property type="protein sequence ID" value="Dexi3A01G0009340.1:cds"/>
    <property type="gene ID" value="Dexi3A01G0009340"/>
</dbReference>
<evidence type="ECO:0000313" key="1">
    <source>
        <dbReference type="EMBL" id="KAF8666868.1"/>
    </source>
</evidence>
<reference evidence="1" key="1">
    <citation type="submission" date="2020-07" db="EMBL/GenBank/DDBJ databases">
        <title>Genome sequence and genetic diversity analysis of an under-domesticated orphan crop, white fonio (Digitaria exilis).</title>
        <authorList>
            <person name="Bennetzen J.L."/>
            <person name="Chen S."/>
            <person name="Ma X."/>
            <person name="Wang X."/>
            <person name="Yssel A.E.J."/>
            <person name="Chaluvadi S.R."/>
            <person name="Johnson M."/>
            <person name="Gangashetty P."/>
            <person name="Hamidou F."/>
            <person name="Sanogo M.D."/>
            <person name="Zwaenepoel A."/>
            <person name="Wallace J."/>
            <person name="Van De Peer Y."/>
            <person name="Van Deynze A."/>
        </authorList>
    </citation>
    <scope>NUCLEOTIDE SEQUENCE</scope>
    <source>
        <tissue evidence="1">Leaves</tissue>
    </source>
</reference>
<comment type="caution">
    <text evidence="1">The sequence shown here is derived from an EMBL/GenBank/DDBJ whole genome shotgun (WGS) entry which is preliminary data.</text>
</comment>
<dbReference type="AlphaFoldDB" id="A0A835ARM9"/>
<dbReference type="Proteomes" id="UP000636709">
    <property type="component" value="Unassembled WGS sequence"/>
</dbReference>
<organism evidence="1 2">
    <name type="scientific">Digitaria exilis</name>
    <dbReference type="NCBI Taxonomy" id="1010633"/>
    <lineage>
        <taxon>Eukaryota</taxon>
        <taxon>Viridiplantae</taxon>
        <taxon>Streptophyta</taxon>
        <taxon>Embryophyta</taxon>
        <taxon>Tracheophyta</taxon>
        <taxon>Spermatophyta</taxon>
        <taxon>Magnoliopsida</taxon>
        <taxon>Liliopsida</taxon>
        <taxon>Poales</taxon>
        <taxon>Poaceae</taxon>
        <taxon>PACMAD clade</taxon>
        <taxon>Panicoideae</taxon>
        <taxon>Panicodae</taxon>
        <taxon>Paniceae</taxon>
        <taxon>Anthephorinae</taxon>
        <taxon>Digitaria</taxon>
    </lineage>
</organism>
<accession>A0A835ARM9</accession>
<protein>
    <submittedName>
        <fullName evidence="1">Uncharacterized protein</fullName>
    </submittedName>
</protein>
<name>A0A835ARM9_9POAL</name>
<sequence>MATETTPAAAGGDCPSKKRMRAATDVCAVKVNVKGLKASCWERSEDEHVEAIREMRRESSLRNQAIMAMVDRVCSQTNDLLRKLPNLAR</sequence>
<proteinExistence type="predicted"/>